<feature type="repeat" description="TPR" evidence="2">
    <location>
        <begin position="293"/>
        <end position="326"/>
    </location>
</feature>
<dbReference type="STRING" id="35608.A0A2U1P8M2"/>
<evidence type="ECO:0000256" key="1">
    <source>
        <dbReference type="ARBA" id="ARBA00022737"/>
    </source>
</evidence>
<dbReference type="InterPro" id="IPR002885">
    <property type="entry name" value="PPR_rpt"/>
</dbReference>
<keyword evidence="2" id="KW-0802">TPR repeat</keyword>
<feature type="repeat" description="PPR" evidence="3">
    <location>
        <begin position="187"/>
        <end position="221"/>
    </location>
</feature>
<dbReference type="EMBL" id="PKPP01001511">
    <property type="protein sequence ID" value="PWA82091.1"/>
    <property type="molecule type" value="Genomic_DNA"/>
</dbReference>
<dbReference type="AlphaFoldDB" id="A0A2U1P8M2"/>
<evidence type="ECO:0000256" key="3">
    <source>
        <dbReference type="PROSITE-ProRule" id="PRU00708"/>
    </source>
</evidence>
<dbReference type="NCBIfam" id="TIGR00756">
    <property type="entry name" value="PPR"/>
    <property type="match status" value="2"/>
</dbReference>
<sequence length="509" mass="58910">MGMHYGLYQNLLSKRITNQRLATIINLNHKGIDLHSVCCPICDNDLENLKNVFTFASRADVPATSIILVFEKLNDKELDPVQILENDGDWSSGLFWAVVGFLNQTSRSKCVIKYVQMMLALSVFWGWGWVKLAYFTDVFDRWISKDGSRVSEFNYERIIRLLVEEGLVGYAVMALKDMKDIHGIQASPVIYDLIIRGFIEKGRFEDALFHLNEMEIIEIKPHTSTYNELIKAYAQNGLYDDMAKCVKRMESNGCFPDQATYNLLIREFSRAGLIKRLERTCRFVMSKKMDFEASTMVAMLEAYANFGDLEKMEKVYRKVLRLKPKIYLDDVLIQKVATVYIENFVFSRLHDMGINHYSRTGNNIAWCLRMLAHACLLIRAGMESVVREMDYKKVKWTVTIANIMLFAYAKMNDFGHFKAVLLEMEARNVKPDIFTCGVLYDTHSFDGLDSWRKTGFFEDVVEFKTDPLVLVAFGKGDFVRTVELDDTKNKVGTYEHLIKLVKQHQHKKR</sequence>
<evidence type="ECO:0000313" key="4">
    <source>
        <dbReference type="EMBL" id="PWA82091.1"/>
    </source>
</evidence>
<feature type="repeat" description="PPR" evidence="3">
    <location>
        <begin position="222"/>
        <end position="256"/>
    </location>
</feature>
<dbReference type="Pfam" id="PF13041">
    <property type="entry name" value="PPR_2"/>
    <property type="match status" value="1"/>
</dbReference>
<dbReference type="Pfam" id="PF01535">
    <property type="entry name" value="PPR"/>
    <property type="match status" value="2"/>
</dbReference>
<organism evidence="4 5">
    <name type="scientific">Artemisia annua</name>
    <name type="common">Sweet wormwood</name>
    <dbReference type="NCBI Taxonomy" id="35608"/>
    <lineage>
        <taxon>Eukaryota</taxon>
        <taxon>Viridiplantae</taxon>
        <taxon>Streptophyta</taxon>
        <taxon>Embryophyta</taxon>
        <taxon>Tracheophyta</taxon>
        <taxon>Spermatophyta</taxon>
        <taxon>Magnoliopsida</taxon>
        <taxon>eudicotyledons</taxon>
        <taxon>Gunneridae</taxon>
        <taxon>Pentapetalae</taxon>
        <taxon>asterids</taxon>
        <taxon>campanulids</taxon>
        <taxon>Asterales</taxon>
        <taxon>Asteraceae</taxon>
        <taxon>Asteroideae</taxon>
        <taxon>Anthemideae</taxon>
        <taxon>Artemisiinae</taxon>
        <taxon>Artemisia</taxon>
    </lineage>
</organism>
<dbReference type="InterPro" id="IPR019734">
    <property type="entry name" value="TPR_rpt"/>
</dbReference>
<dbReference type="OrthoDB" id="185373at2759"/>
<keyword evidence="1" id="KW-0677">Repeat</keyword>
<reference evidence="4 5" key="1">
    <citation type="journal article" date="2018" name="Mol. Plant">
        <title>The genome of Artemisia annua provides insight into the evolution of Asteraceae family and artemisinin biosynthesis.</title>
        <authorList>
            <person name="Shen Q."/>
            <person name="Zhang L."/>
            <person name="Liao Z."/>
            <person name="Wang S."/>
            <person name="Yan T."/>
            <person name="Shi P."/>
            <person name="Liu M."/>
            <person name="Fu X."/>
            <person name="Pan Q."/>
            <person name="Wang Y."/>
            <person name="Lv Z."/>
            <person name="Lu X."/>
            <person name="Zhang F."/>
            <person name="Jiang W."/>
            <person name="Ma Y."/>
            <person name="Chen M."/>
            <person name="Hao X."/>
            <person name="Li L."/>
            <person name="Tang Y."/>
            <person name="Lv G."/>
            <person name="Zhou Y."/>
            <person name="Sun X."/>
            <person name="Brodelius P.E."/>
            <person name="Rose J.K.C."/>
            <person name="Tang K."/>
        </authorList>
    </citation>
    <scope>NUCLEOTIDE SEQUENCE [LARGE SCALE GENOMIC DNA]</scope>
    <source>
        <strain evidence="5">cv. Huhao1</strain>
        <tissue evidence="4">Leaf</tissue>
    </source>
</reference>
<comment type="caution">
    <text evidence="4">The sequence shown here is derived from an EMBL/GenBank/DDBJ whole genome shotgun (WGS) entry which is preliminary data.</text>
</comment>
<evidence type="ECO:0000256" key="2">
    <source>
        <dbReference type="PROSITE-ProRule" id="PRU00339"/>
    </source>
</evidence>
<evidence type="ECO:0000313" key="5">
    <source>
        <dbReference type="Proteomes" id="UP000245207"/>
    </source>
</evidence>
<dbReference type="PANTHER" id="PTHR47493:SF3">
    <property type="entry name" value="PENTACOTRIPEPTIDE-REPEAT REGION OF PRORP DOMAIN-CONTAINING PROTEIN"/>
    <property type="match status" value="1"/>
</dbReference>
<keyword evidence="5" id="KW-1185">Reference proteome</keyword>
<dbReference type="Gene3D" id="1.25.40.10">
    <property type="entry name" value="Tetratricopeptide repeat domain"/>
    <property type="match status" value="3"/>
</dbReference>
<dbReference type="PANTHER" id="PTHR47493">
    <property type="entry name" value="OS08G0520200 PROTEIN"/>
    <property type="match status" value="1"/>
</dbReference>
<dbReference type="InterPro" id="IPR011990">
    <property type="entry name" value="TPR-like_helical_dom_sf"/>
</dbReference>
<accession>A0A2U1P8M2</accession>
<proteinExistence type="predicted"/>
<name>A0A2U1P8M2_ARTAN</name>
<dbReference type="PROSITE" id="PS50005">
    <property type="entry name" value="TPR"/>
    <property type="match status" value="1"/>
</dbReference>
<dbReference type="PROSITE" id="PS51375">
    <property type="entry name" value="PPR"/>
    <property type="match status" value="2"/>
</dbReference>
<protein>
    <submittedName>
        <fullName evidence="4">Pentatricopeptide repeat-containing protein</fullName>
    </submittedName>
</protein>
<dbReference type="Proteomes" id="UP000245207">
    <property type="component" value="Unassembled WGS sequence"/>
</dbReference>
<gene>
    <name evidence="4" type="ORF">CTI12_AA181630</name>
</gene>